<organism evidence="1 2">
    <name type="scientific">Roseibium aggregatum</name>
    <dbReference type="NCBI Taxonomy" id="187304"/>
    <lineage>
        <taxon>Bacteria</taxon>
        <taxon>Pseudomonadati</taxon>
        <taxon>Pseudomonadota</taxon>
        <taxon>Alphaproteobacteria</taxon>
        <taxon>Hyphomicrobiales</taxon>
        <taxon>Stappiaceae</taxon>
        <taxon>Roseibium</taxon>
    </lineage>
</organism>
<gene>
    <name evidence="1" type="ORF">JF539_24705</name>
</gene>
<protein>
    <submittedName>
        <fullName evidence="1">DUF1344 domain-containing protein</fullName>
    </submittedName>
</protein>
<name>A0A939EI56_9HYPH</name>
<dbReference type="Proteomes" id="UP000664096">
    <property type="component" value="Unassembled WGS sequence"/>
</dbReference>
<dbReference type="EMBL" id="JAEKJZ010000007">
    <property type="protein sequence ID" value="MBN9673580.1"/>
    <property type="molecule type" value="Genomic_DNA"/>
</dbReference>
<dbReference type="Pfam" id="PF07076">
    <property type="entry name" value="DUF1344"/>
    <property type="match status" value="1"/>
</dbReference>
<dbReference type="AlphaFoldDB" id="A0A939EI56"/>
<accession>A0A939EI56</accession>
<proteinExistence type="predicted"/>
<comment type="caution">
    <text evidence="1">The sequence shown here is derived from an EMBL/GenBank/DDBJ whole genome shotgun (WGS) entry which is preliminary data.</text>
</comment>
<evidence type="ECO:0000313" key="2">
    <source>
        <dbReference type="Proteomes" id="UP000664096"/>
    </source>
</evidence>
<evidence type="ECO:0000313" key="1">
    <source>
        <dbReference type="EMBL" id="MBN9673580.1"/>
    </source>
</evidence>
<dbReference type="RefSeq" id="WP_207143502.1">
    <property type="nucleotide sequence ID" value="NZ_JAEKJZ010000007.1"/>
</dbReference>
<dbReference type="InterPro" id="IPR009780">
    <property type="entry name" value="DUF1344"/>
</dbReference>
<sequence>MLLALPALGLQSAQADEVAGTILSIDWQGGSFALDDGSDYPLANTIDQDELTIGMEVLVTYTKGR</sequence>
<reference evidence="1" key="1">
    <citation type="submission" date="2020-12" db="EMBL/GenBank/DDBJ databases">
        <title>Oil enriched cultivation method for isolating marine PHA-producing bacteria.</title>
        <authorList>
            <person name="Zheng W."/>
            <person name="Yu S."/>
            <person name="Huang Y."/>
        </authorList>
    </citation>
    <scope>NUCLEOTIDE SEQUENCE</scope>
    <source>
        <strain evidence="1">SY-2-12</strain>
    </source>
</reference>